<evidence type="ECO:0000313" key="3">
    <source>
        <dbReference type="Proteomes" id="UP000014568"/>
    </source>
</evidence>
<dbReference type="EMBL" id="ATGI01000017">
    <property type="protein sequence ID" value="EPF74629.1"/>
    <property type="molecule type" value="Genomic_DNA"/>
</dbReference>
<dbReference type="HOGENOM" id="CLU_1591006_0_0_6"/>
<evidence type="ECO:0000256" key="1">
    <source>
        <dbReference type="SAM" id="SignalP"/>
    </source>
</evidence>
<accession>S3NK41</accession>
<name>S3NK41_9GAMM</name>
<keyword evidence="3" id="KW-1185">Reference proteome</keyword>
<feature type="signal peptide" evidence="1">
    <location>
        <begin position="1"/>
        <end position="20"/>
    </location>
</feature>
<reference evidence="2 3" key="1">
    <citation type="submission" date="2013-06" db="EMBL/GenBank/DDBJ databases">
        <title>The Genome Sequence of Acinetobacter rudis CIP 110305.</title>
        <authorList>
            <consortium name="The Broad Institute Genome Sequencing Platform"/>
            <consortium name="The Broad Institute Genome Sequencing Center for Infectious Disease"/>
            <person name="Cerqueira G."/>
            <person name="Feldgarden M."/>
            <person name="Courvalin P."/>
            <person name="Perichon B."/>
            <person name="Grillot-Courvalin C."/>
            <person name="Clermont D."/>
            <person name="Rocha E."/>
            <person name="Yoon E.-J."/>
            <person name="Nemec A."/>
            <person name="Young S.K."/>
            <person name="Zeng Q."/>
            <person name="Gargeya S."/>
            <person name="Fitzgerald M."/>
            <person name="Abouelleil A."/>
            <person name="Alvarado L."/>
            <person name="Berlin A.M."/>
            <person name="Chapman S.B."/>
            <person name="Dewar J."/>
            <person name="Goldberg J."/>
            <person name="Griggs A."/>
            <person name="Gujja S."/>
            <person name="Hansen M."/>
            <person name="Howarth C."/>
            <person name="Imamovic A."/>
            <person name="Larimer J."/>
            <person name="McCowan C."/>
            <person name="Murphy C."/>
            <person name="Pearson M."/>
            <person name="Priest M."/>
            <person name="Roberts A."/>
            <person name="Saif S."/>
            <person name="Shea T."/>
            <person name="Sykes S."/>
            <person name="Wortman J."/>
            <person name="Nusbaum C."/>
            <person name="Birren B."/>
        </authorList>
    </citation>
    <scope>NUCLEOTIDE SEQUENCE [LARGE SCALE GENOMIC DNA]</scope>
    <source>
        <strain evidence="2 3">CIP 110305</strain>
    </source>
</reference>
<gene>
    <name evidence="2" type="ORF">F945_01396</name>
</gene>
<dbReference type="OrthoDB" id="9792987at2"/>
<dbReference type="RefSeq" id="WP_016655805.1">
    <property type="nucleotide sequence ID" value="NZ_KE340352.1"/>
</dbReference>
<evidence type="ECO:0000313" key="2">
    <source>
        <dbReference type="EMBL" id="EPF74629.1"/>
    </source>
</evidence>
<dbReference type="PROSITE" id="PS51257">
    <property type="entry name" value="PROKAR_LIPOPROTEIN"/>
    <property type="match status" value="1"/>
</dbReference>
<sequence>MKKSIVLFLCMFLISGCNNAQEQITKETLKNDLHEATVAKIQRDSMDIESSRRLYAVAYQENGHSKFNDELFIYTLQKMSMLWATYQIMELNFEQDIKETKMLTPLGVDGLCIMNKFLKKYKNNVDPKFNDIIKDDFDRAMHYQPLYEQRLSNISDPLSENLCQSLK</sequence>
<protein>
    <recommendedName>
        <fullName evidence="4">Lipoprotein</fullName>
    </recommendedName>
</protein>
<dbReference type="Proteomes" id="UP000014568">
    <property type="component" value="Unassembled WGS sequence"/>
</dbReference>
<comment type="caution">
    <text evidence="2">The sequence shown here is derived from an EMBL/GenBank/DDBJ whole genome shotgun (WGS) entry which is preliminary data.</text>
</comment>
<keyword evidence="1" id="KW-0732">Signal</keyword>
<proteinExistence type="predicted"/>
<evidence type="ECO:0008006" key="4">
    <source>
        <dbReference type="Google" id="ProtNLM"/>
    </source>
</evidence>
<dbReference type="PATRIC" id="fig|421052.3.peg.1359"/>
<dbReference type="AlphaFoldDB" id="S3NK41"/>
<dbReference type="eggNOG" id="ENOG50319QW">
    <property type="taxonomic scope" value="Bacteria"/>
</dbReference>
<organism evidence="2 3">
    <name type="scientific">Acinetobacter rudis CIP 110305</name>
    <dbReference type="NCBI Taxonomy" id="421052"/>
    <lineage>
        <taxon>Bacteria</taxon>
        <taxon>Pseudomonadati</taxon>
        <taxon>Pseudomonadota</taxon>
        <taxon>Gammaproteobacteria</taxon>
        <taxon>Moraxellales</taxon>
        <taxon>Moraxellaceae</taxon>
        <taxon>Acinetobacter</taxon>
    </lineage>
</organism>
<feature type="chain" id="PRO_5004512430" description="Lipoprotein" evidence="1">
    <location>
        <begin position="21"/>
        <end position="167"/>
    </location>
</feature>